<evidence type="ECO:0000313" key="2">
    <source>
        <dbReference type="Proteomes" id="UP001157003"/>
    </source>
</evidence>
<protein>
    <submittedName>
        <fullName evidence="1">Uncharacterized protein</fullName>
    </submittedName>
</protein>
<organism evidence="1 2">
    <name type="scientific">Nitrososphaeria virus YSH_174770</name>
    <dbReference type="NCBI Taxonomy" id="3071322"/>
    <lineage>
        <taxon>Viruses</taxon>
        <taxon>Duplodnaviria</taxon>
        <taxon>Heunggongvirae</taxon>
        <taxon>Uroviricota</taxon>
        <taxon>Caudoviricetes</taxon>
        <taxon>Juravirales</taxon>
        <taxon>Yangangviridae</taxon>
        <taxon>Senitvirus</taxon>
        <taxon>Senitvirus yangshanense</taxon>
    </lineage>
</organism>
<dbReference type="Proteomes" id="UP001157003">
    <property type="component" value="Segment"/>
</dbReference>
<keyword evidence="2" id="KW-1185">Reference proteome</keyword>
<accession>A0A976UBG2</accession>
<sequence>MFEMLNRLNHTPSESDFRLDAKIKHTERINAVKRKVK</sequence>
<proteinExistence type="predicted"/>
<name>A0A976UBG2_9CAUD</name>
<reference evidence="1 2" key="1">
    <citation type="submission" date="2022-05" db="EMBL/GenBank/DDBJ databases">
        <title>Diverse viruses of marine archaea discovered using metagenomics.</title>
        <authorList>
            <person name="Zhou Y."/>
        </authorList>
    </citation>
    <scope>NUCLEOTIDE SEQUENCE [LARGE SCALE GENOMIC DNA]</scope>
    <source>
        <strain evidence="1">YSH_174770</strain>
    </source>
</reference>
<dbReference type="EMBL" id="ON649700">
    <property type="protein sequence ID" value="UVF62346.1"/>
    <property type="molecule type" value="Genomic_DNA"/>
</dbReference>
<evidence type="ECO:0000313" key="1">
    <source>
        <dbReference type="EMBL" id="UVF62346.1"/>
    </source>
</evidence>